<sequence length="55" mass="6523">MHLNYNHFFFFTLLLITIFMLITVPFPVEGVDVGRGINNGFAKSKNFFNKHIKFW</sequence>
<proteinExistence type="predicted"/>
<gene>
    <name evidence="2" type="ORF">MENT_LOCUS4292</name>
</gene>
<protein>
    <submittedName>
        <fullName evidence="2">Uncharacterized protein</fullName>
    </submittedName>
</protein>
<evidence type="ECO:0000313" key="3">
    <source>
        <dbReference type="Proteomes" id="UP000580250"/>
    </source>
</evidence>
<comment type="caution">
    <text evidence="2">The sequence shown here is derived from an EMBL/GenBank/DDBJ whole genome shotgun (WGS) entry which is preliminary data.</text>
</comment>
<accession>A0A6V7TTF5</accession>
<reference evidence="2 3" key="1">
    <citation type="submission" date="2020-08" db="EMBL/GenBank/DDBJ databases">
        <authorList>
            <person name="Koutsovoulos G."/>
            <person name="Danchin GJ E."/>
        </authorList>
    </citation>
    <scope>NUCLEOTIDE SEQUENCE [LARGE SCALE GENOMIC DNA]</scope>
</reference>
<keyword evidence="1" id="KW-0732">Signal</keyword>
<organism evidence="2 3">
    <name type="scientific">Meloidogyne enterolobii</name>
    <name type="common">Root-knot nematode worm</name>
    <name type="synonym">Meloidogyne mayaguensis</name>
    <dbReference type="NCBI Taxonomy" id="390850"/>
    <lineage>
        <taxon>Eukaryota</taxon>
        <taxon>Metazoa</taxon>
        <taxon>Ecdysozoa</taxon>
        <taxon>Nematoda</taxon>
        <taxon>Chromadorea</taxon>
        <taxon>Rhabditida</taxon>
        <taxon>Tylenchina</taxon>
        <taxon>Tylenchomorpha</taxon>
        <taxon>Tylenchoidea</taxon>
        <taxon>Meloidogynidae</taxon>
        <taxon>Meloidogyninae</taxon>
        <taxon>Meloidogyne</taxon>
    </lineage>
</organism>
<evidence type="ECO:0000313" key="2">
    <source>
        <dbReference type="EMBL" id="CAD2134229.1"/>
    </source>
</evidence>
<dbReference type="AlphaFoldDB" id="A0A6V7TTF5"/>
<feature type="chain" id="PRO_5027817105" evidence="1">
    <location>
        <begin position="31"/>
        <end position="55"/>
    </location>
</feature>
<name>A0A6V7TTF5_MELEN</name>
<evidence type="ECO:0000256" key="1">
    <source>
        <dbReference type="SAM" id="SignalP"/>
    </source>
</evidence>
<dbReference type="EMBL" id="CAJEWN010000014">
    <property type="protein sequence ID" value="CAD2134229.1"/>
    <property type="molecule type" value="Genomic_DNA"/>
</dbReference>
<dbReference type="Proteomes" id="UP000580250">
    <property type="component" value="Unassembled WGS sequence"/>
</dbReference>
<feature type="signal peptide" evidence="1">
    <location>
        <begin position="1"/>
        <end position="30"/>
    </location>
</feature>